<dbReference type="OrthoDB" id="163343at2759"/>
<reference evidence="1" key="2">
    <citation type="submission" date="2019-06" db="EMBL/GenBank/DDBJ databases">
        <title>Genomics analysis of Aphanomyces spp. identifies a new class of oomycete effector associated with host adaptation.</title>
        <authorList>
            <person name="Gaulin E."/>
        </authorList>
    </citation>
    <scope>NUCLEOTIDE SEQUENCE</scope>
    <source>
        <strain evidence="1">CBS 578.67</strain>
    </source>
</reference>
<sequence>MLRRASLSTGRTFQRREFDMLQPSHWVPATIADQATLERAMYARLANLPSKIVGVPWGWNKDDKAKADKEFFEDLPTEFQVKDVPMAYGIATYAYSSAFIVDEEGKHAQSIRRRYEDSTGRLKAMHSRKVEGITMTSQWDRVRRGDEGSYSASVTKGTVAEFKETWRRTPFGQLGVKIETEGTSVG</sequence>
<gene>
    <name evidence="2" type="primary">Aste57867_8804</name>
    <name evidence="1" type="ORF">As57867_008769</name>
    <name evidence="2" type="ORF">ASTE57867_8804</name>
</gene>
<evidence type="ECO:0000313" key="2">
    <source>
        <dbReference type="EMBL" id="VFT85690.1"/>
    </source>
</evidence>
<name>A0A485KLI8_9STRA</name>
<evidence type="ECO:0000313" key="3">
    <source>
        <dbReference type="Proteomes" id="UP000332933"/>
    </source>
</evidence>
<dbReference type="EMBL" id="CAADRA010005136">
    <property type="protein sequence ID" value="VFT85690.1"/>
    <property type="molecule type" value="Genomic_DNA"/>
</dbReference>
<dbReference type="Proteomes" id="UP000332933">
    <property type="component" value="Unassembled WGS sequence"/>
</dbReference>
<accession>A0A485KLI8</accession>
<keyword evidence="3" id="KW-1185">Reference proteome</keyword>
<dbReference type="AlphaFoldDB" id="A0A485KLI8"/>
<proteinExistence type="predicted"/>
<protein>
    <submittedName>
        <fullName evidence="2">Aste57867_8804 protein</fullName>
    </submittedName>
</protein>
<reference evidence="2 3" key="1">
    <citation type="submission" date="2019-03" db="EMBL/GenBank/DDBJ databases">
        <authorList>
            <person name="Gaulin E."/>
            <person name="Dumas B."/>
        </authorList>
    </citation>
    <scope>NUCLEOTIDE SEQUENCE [LARGE SCALE GENOMIC DNA]</scope>
    <source>
        <strain evidence="2">CBS 568.67</strain>
    </source>
</reference>
<organism evidence="2 3">
    <name type="scientific">Aphanomyces stellatus</name>
    <dbReference type="NCBI Taxonomy" id="120398"/>
    <lineage>
        <taxon>Eukaryota</taxon>
        <taxon>Sar</taxon>
        <taxon>Stramenopiles</taxon>
        <taxon>Oomycota</taxon>
        <taxon>Saprolegniomycetes</taxon>
        <taxon>Saprolegniales</taxon>
        <taxon>Verrucalvaceae</taxon>
        <taxon>Aphanomyces</taxon>
    </lineage>
</organism>
<evidence type="ECO:0000313" key="1">
    <source>
        <dbReference type="EMBL" id="KAF0700626.1"/>
    </source>
</evidence>
<dbReference type="EMBL" id="VJMH01005115">
    <property type="protein sequence ID" value="KAF0700626.1"/>
    <property type="molecule type" value="Genomic_DNA"/>
</dbReference>